<dbReference type="Gene3D" id="3.60.15.10">
    <property type="entry name" value="Ribonuclease Z/Hydroxyacylglutathione hydrolase-like"/>
    <property type="match status" value="1"/>
</dbReference>
<keyword evidence="1" id="KW-0378">Hydrolase</keyword>
<sequence>MRSGIPVYTAFETQTALEVITGERTTPLSPLVARQIGSFTVTPFNVPHDTEIECYGYLIKHEEMGQLLFLTDLEYCKYNFSKFNIEHIMVEANYSMDLVDRNEPNYEHRLRGHMSLDTALKFIKTNDNPALRNVILIHLSDKCGDPAKFSQKAKETVKYGTNVYVAEKGLEVDMNLCPF</sequence>
<accession>A0A8S5RQJ5</accession>
<protein>
    <submittedName>
        <fullName evidence="1">Metal-dependent hydrolases of the beta-lactamase superfamily I</fullName>
    </submittedName>
</protein>
<proteinExistence type="predicted"/>
<dbReference type="InterPro" id="IPR036866">
    <property type="entry name" value="RibonucZ/Hydroxyglut_hydro"/>
</dbReference>
<name>A0A8S5RQJ5_9VIRU</name>
<dbReference type="EMBL" id="BK059134">
    <property type="protein sequence ID" value="DAE33357.1"/>
    <property type="molecule type" value="Genomic_DNA"/>
</dbReference>
<dbReference type="SUPFAM" id="SSF56281">
    <property type="entry name" value="Metallo-hydrolase/oxidoreductase"/>
    <property type="match status" value="1"/>
</dbReference>
<evidence type="ECO:0000313" key="1">
    <source>
        <dbReference type="EMBL" id="DAE33357.1"/>
    </source>
</evidence>
<organism evidence="1">
    <name type="scientific">virus sp. ctQ5V6</name>
    <dbReference type="NCBI Taxonomy" id="2825815"/>
    <lineage>
        <taxon>Viruses</taxon>
    </lineage>
</organism>
<reference evidence="1" key="1">
    <citation type="journal article" date="2021" name="Proc. Natl. Acad. Sci. U.S.A.">
        <title>A Catalog of Tens of Thousands of Viruses from Human Metagenomes Reveals Hidden Associations with Chronic Diseases.</title>
        <authorList>
            <person name="Tisza M.J."/>
            <person name="Buck C.B."/>
        </authorList>
    </citation>
    <scope>NUCLEOTIDE SEQUENCE</scope>
    <source>
        <strain evidence="1">CtQ5V6</strain>
    </source>
</reference>
<dbReference type="GO" id="GO:0016787">
    <property type="term" value="F:hydrolase activity"/>
    <property type="evidence" value="ECO:0007669"/>
    <property type="project" value="UniProtKB-KW"/>
</dbReference>